<dbReference type="Pfam" id="PF24714">
    <property type="entry name" value="TOR1L1_N"/>
    <property type="match status" value="1"/>
</dbReference>
<dbReference type="InterPro" id="IPR057600">
    <property type="entry name" value="TORTIFOLIA1/SINE1-2_N"/>
</dbReference>
<organism evidence="3 4">
    <name type="scientific">Dendrobium catenatum</name>
    <dbReference type="NCBI Taxonomy" id="906689"/>
    <lineage>
        <taxon>Eukaryota</taxon>
        <taxon>Viridiplantae</taxon>
        <taxon>Streptophyta</taxon>
        <taxon>Embryophyta</taxon>
        <taxon>Tracheophyta</taxon>
        <taxon>Spermatophyta</taxon>
        <taxon>Magnoliopsida</taxon>
        <taxon>Liliopsida</taxon>
        <taxon>Asparagales</taxon>
        <taxon>Orchidaceae</taxon>
        <taxon>Epidendroideae</taxon>
        <taxon>Malaxideae</taxon>
        <taxon>Dendrobiinae</taxon>
        <taxon>Dendrobium</taxon>
    </lineage>
</organism>
<evidence type="ECO:0000259" key="2">
    <source>
        <dbReference type="Pfam" id="PF24714"/>
    </source>
</evidence>
<reference evidence="3 4" key="1">
    <citation type="journal article" date="2016" name="Sci. Rep.">
        <title>The Dendrobium catenatum Lindl. genome sequence provides insights into polysaccharide synthase, floral development and adaptive evolution.</title>
        <authorList>
            <person name="Zhang G.Q."/>
            <person name="Xu Q."/>
            <person name="Bian C."/>
            <person name="Tsai W.C."/>
            <person name="Yeh C.M."/>
            <person name="Liu K.W."/>
            <person name="Yoshida K."/>
            <person name="Zhang L.S."/>
            <person name="Chang S.B."/>
            <person name="Chen F."/>
            <person name="Shi Y."/>
            <person name="Su Y.Y."/>
            <person name="Zhang Y.Q."/>
            <person name="Chen L.J."/>
            <person name="Yin Y."/>
            <person name="Lin M."/>
            <person name="Huang H."/>
            <person name="Deng H."/>
            <person name="Wang Z.W."/>
            <person name="Zhu S.L."/>
            <person name="Zhao X."/>
            <person name="Deng C."/>
            <person name="Niu S.C."/>
            <person name="Huang J."/>
            <person name="Wang M."/>
            <person name="Liu G.H."/>
            <person name="Yang H.J."/>
            <person name="Xiao X.J."/>
            <person name="Hsiao Y.Y."/>
            <person name="Wu W.L."/>
            <person name="Chen Y.Y."/>
            <person name="Mitsuda N."/>
            <person name="Ohme-Takagi M."/>
            <person name="Luo Y.B."/>
            <person name="Van de Peer Y."/>
            <person name="Liu Z.J."/>
        </authorList>
    </citation>
    <scope>NUCLEOTIDE SEQUENCE [LARGE SCALE GENOMIC DNA]</scope>
    <source>
        <tissue evidence="3">The whole plant</tissue>
    </source>
</reference>
<protein>
    <submittedName>
        <fullName evidence="3">Microtubule-associated protein SPIRAL2-like</fullName>
    </submittedName>
</protein>
<dbReference type="GO" id="GO:0010031">
    <property type="term" value="P:circumnutation"/>
    <property type="evidence" value="ECO:0007669"/>
    <property type="project" value="TreeGrafter"/>
</dbReference>
<dbReference type="InterPro" id="IPR033337">
    <property type="entry name" value="TORTIFOLIA1/SINE1-2"/>
</dbReference>
<reference evidence="3 4" key="2">
    <citation type="journal article" date="2017" name="Nature">
        <title>The Apostasia genome and the evolution of orchids.</title>
        <authorList>
            <person name="Zhang G.Q."/>
            <person name="Liu K.W."/>
            <person name="Li Z."/>
            <person name="Lohaus R."/>
            <person name="Hsiao Y.Y."/>
            <person name="Niu S.C."/>
            <person name="Wang J.Y."/>
            <person name="Lin Y.C."/>
            <person name="Xu Q."/>
            <person name="Chen L.J."/>
            <person name="Yoshida K."/>
            <person name="Fujiwara S."/>
            <person name="Wang Z.W."/>
            <person name="Zhang Y.Q."/>
            <person name="Mitsuda N."/>
            <person name="Wang M."/>
            <person name="Liu G.H."/>
            <person name="Pecoraro L."/>
            <person name="Huang H.X."/>
            <person name="Xiao X.J."/>
            <person name="Lin M."/>
            <person name="Wu X.Y."/>
            <person name="Wu W.L."/>
            <person name="Chen Y.Y."/>
            <person name="Chang S.B."/>
            <person name="Sakamoto S."/>
            <person name="Ohme-Takagi M."/>
            <person name="Yagi M."/>
            <person name="Zeng S.J."/>
            <person name="Shen C.Y."/>
            <person name="Yeh C.M."/>
            <person name="Luo Y.B."/>
            <person name="Tsai W.C."/>
            <person name="Van de Peer Y."/>
            <person name="Liu Z.J."/>
        </authorList>
    </citation>
    <scope>NUCLEOTIDE SEQUENCE [LARGE SCALE GENOMIC DNA]</scope>
    <source>
        <tissue evidence="3">The whole plant</tissue>
    </source>
</reference>
<evidence type="ECO:0000313" key="4">
    <source>
        <dbReference type="Proteomes" id="UP000233837"/>
    </source>
</evidence>
<gene>
    <name evidence="3" type="primary">SP2L</name>
    <name evidence="3" type="ORF">MA16_Dca022595</name>
</gene>
<evidence type="ECO:0000256" key="1">
    <source>
        <dbReference type="SAM" id="MobiDB-lite"/>
    </source>
</evidence>
<accession>A0A2I0V751</accession>
<dbReference type="GO" id="GO:0009826">
    <property type="term" value="P:unidimensional cell growth"/>
    <property type="evidence" value="ECO:0007669"/>
    <property type="project" value="TreeGrafter"/>
</dbReference>
<dbReference type="GO" id="GO:0008017">
    <property type="term" value="F:microtubule binding"/>
    <property type="evidence" value="ECO:0007669"/>
    <property type="project" value="InterPro"/>
</dbReference>
<dbReference type="GO" id="GO:0010005">
    <property type="term" value="C:cortical microtubule, transverse to long axis"/>
    <property type="evidence" value="ECO:0007669"/>
    <property type="project" value="TreeGrafter"/>
</dbReference>
<feature type="domain" description="TORTIFOLIA1/SINE1-2 N-terminal" evidence="2">
    <location>
        <begin position="220"/>
        <end position="308"/>
    </location>
</feature>
<feature type="region of interest" description="Disordered" evidence="1">
    <location>
        <begin position="67"/>
        <end position="88"/>
    </location>
</feature>
<proteinExistence type="predicted"/>
<evidence type="ECO:0000313" key="3">
    <source>
        <dbReference type="EMBL" id="PKU59233.1"/>
    </source>
</evidence>
<sequence>MDGNYSQLHVLNISNYTLSDAFKSQVKPSKKIEFKYQRGSSGYGSHATSMVAGHYFYDLNGRATGAGSSTAASSDHSEDSKALDHHHRGPAARIWQSSPLIMSLDCSAERTGLNSTPEIELNANFILFIRHVFPAGVNTPCLNFADKTVYLQCSPTARYNVHEGFDPTLVRHCIIYNMGDGEDKWEHFLAVVNVEDSLSMQLTAFDSINNKEDIMVEPSKLIAKLTKIGAIGTKGTPTVHQGMHECLEIIDWATHKFTADALVVVAPYSGQVISNGNYPIFEPLKACSFDKVKPVRGGMMETLHVWRKISDKGDTAVPEASMERKVANFGNNENKIFDLVICLLQPLCQYCVST</sequence>
<name>A0A2I0V751_9ASPA</name>
<dbReference type="EMBL" id="KZ504138">
    <property type="protein sequence ID" value="PKU59233.1"/>
    <property type="molecule type" value="Genomic_DNA"/>
</dbReference>
<dbReference type="PANTHER" id="PTHR31355">
    <property type="entry name" value="MICROTUBULE-ASSOCIATED PROTEIN TORTIFOLIA1"/>
    <property type="match status" value="1"/>
</dbReference>
<keyword evidence="4" id="KW-1185">Reference proteome</keyword>
<dbReference type="Proteomes" id="UP000233837">
    <property type="component" value="Unassembled WGS sequence"/>
</dbReference>
<dbReference type="AlphaFoldDB" id="A0A2I0V751"/>
<dbReference type="PANTHER" id="PTHR31355:SF7">
    <property type="entry name" value="MICROTUBULE-ASSOCIATED PROTEIN TORTIFOLIA1"/>
    <property type="match status" value="1"/>
</dbReference>